<organism evidence="2 3">
    <name type="scientific">Nicotiana attenuata</name>
    <name type="common">Coyote tobacco</name>
    <dbReference type="NCBI Taxonomy" id="49451"/>
    <lineage>
        <taxon>Eukaryota</taxon>
        <taxon>Viridiplantae</taxon>
        <taxon>Streptophyta</taxon>
        <taxon>Embryophyta</taxon>
        <taxon>Tracheophyta</taxon>
        <taxon>Spermatophyta</taxon>
        <taxon>Magnoliopsida</taxon>
        <taxon>eudicotyledons</taxon>
        <taxon>Gunneridae</taxon>
        <taxon>Pentapetalae</taxon>
        <taxon>asterids</taxon>
        <taxon>lamiids</taxon>
        <taxon>Solanales</taxon>
        <taxon>Solanaceae</taxon>
        <taxon>Nicotianoideae</taxon>
        <taxon>Nicotianeae</taxon>
        <taxon>Nicotiana</taxon>
    </lineage>
</organism>
<feature type="transmembrane region" description="Helical" evidence="1">
    <location>
        <begin position="21"/>
        <end position="50"/>
    </location>
</feature>
<feature type="transmembrane region" description="Helical" evidence="1">
    <location>
        <begin position="99"/>
        <end position="117"/>
    </location>
</feature>
<evidence type="ECO:0000256" key="1">
    <source>
        <dbReference type="SAM" id="Phobius"/>
    </source>
</evidence>
<dbReference type="AlphaFoldDB" id="A0A314KM37"/>
<gene>
    <name evidence="2" type="ORF">A4A49_23495</name>
</gene>
<keyword evidence="1" id="KW-0812">Transmembrane</keyword>
<sequence length="121" mass="13671">MFRSKLGEINAQLRKEGGLRSILSSSLLWSNHFGLGGVVDSSSLFLWIWYTDKINMDKIESRVADLVKQHDSMYKDFLRKGNIAECEAVKAALLSYPKISVKLVIFFLLAFCVLLLADHSC</sequence>
<evidence type="ECO:0000313" key="2">
    <source>
        <dbReference type="EMBL" id="OIT30521.1"/>
    </source>
</evidence>
<dbReference type="EMBL" id="MJEQ01001493">
    <property type="protein sequence ID" value="OIT30521.1"/>
    <property type="molecule type" value="Genomic_DNA"/>
</dbReference>
<name>A0A314KM37_NICAT</name>
<dbReference type="Proteomes" id="UP000187609">
    <property type="component" value="Unassembled WGS sequence"/>
</dbReference>
<accession>A0A314KM37</accession>
<keyword evidence="3" id="KW-1185">Reference proteome</keyword>
<protein>
    <submittedName>
        <fullName evidence="2">Uncharacterized protein</fullName>
    </submittedName>
</protein>
<comment type="caution">
    <text evidence="2">The sequence shown here is derived from an EMBL/GenBank/DDBJ whole genome shotgun (WGS) entry which is preliminary data.</text>
</comment>
<keyword evidence="1" id="KW-1133">Transmembrane helix</keyword>
<dbReference type="Gramene" id="OIT30521">
    <property type="protein sequence ID" value="OIT30521"/>
    <property type="gene ID" value="A4A49_23495"/>
</dbReference>
<keyword evidence="1" id="KW-0472">Membrane</keyword>
<reference evidence="2" key="1">
    <citation type="submission" date="2016-11" db="EMBL/GenBank/DDBJ databases">
        <title>The genome of Nicotiana attenuata.</title>
        <authorList>
            <person name="Xu S."/>
            <person name="Brockmoeller T."/>
            <person name="Gaquerel E."/>
            <person name="Navarro A."/>
            <person name="Kuhl H."/>
            <person name="Gase K."/>
            <person name="Ling Z."/>
            <person name="Zhou W."/>
            <person name="Kreitzer C."/>
            <person name="Stanke M."/>
            <person name="Tang H."/>
            <person name="Lyons E."/>
            <person name="Pandey P."/>
            <person name="Pandey S.P."/>
            <person name="Timmermann B."/>
            <person name="Baldwin I.T."/>
        </authorList>
    </citation>
    <scope>NUCLEOTIDE SEQUENCE [LARGE SCALE GENOMIC DNA]</scope>
    <source>
        <strain evidence="2">UT</strain>
    </source>
</reference>
<proteinExistence type="predicted"/>
<evidence type="ECO:0000313" key="3">
    <source>
        <dbReference type="Proteomes" id="UP000187609"/>
    </source>
</evidence>